<dbReference type="SUPFAM" id="SSF51569">
    <property type="entry name" value="Aldolase"/>
    <property type="match status" value="1"/>
</dbReference>
<dbReference type="PIRSF" id="PIRSF001594">
    <property type="entry name" value="Pyruv_carbox"/>
    <property type="match status" value="1"/>
</dbReference>
<dbReference type="GO" id="GO:0046872">
    <property type="term" value="F:metal ion binding"/>
    <property type="evidence" value="ECO:0007669"/>
    <property type="project" value="UniProtKB-KW"/>
</dbReference>
<feature type="domain" description="ATP-grasp" evidence="19">
    <location>
        <begin position="130"/>
        <end position="328"/>
    </location>
</feature>
<dbReference type="NCBIfam" id="NF009554">
    <property type="entry name" value="PRK12999.1"/>
    <property type="match status" value="1"/>
</dbReference>
<evidence type="ECO:0000256" key="5">
    <source>
        <dbReference type="ARBA" id="ARBA00022432"/>
    </source>
</evidence>
<dbReference type="FunFam" id="3.20.20.70:FF:000033">
    <property type="entry name" value="Pyruvate carboxylase"/>
    <property type="match status" value="1"/>
</dbReference>
<feature type="binding site" evidence="15">
    <location>
        <position position="212"/>
    </location>
    <ligand>
        <name>ATP</name>
        <dbReference type="ChEBI" id="CHEBI:30616"/>
    </ligand>
</feature>
<organism evidence="22 23">
    <name type="scientific">Daldinia eschscholtzii</name>
    <dbReference type="NCBI Taxonomy" id="292717"/>
    <lineage>
        <taxon>Eukaryota</taxon>
        <taxon>Fungi</taxon>
        <taxon>Dikarya</taxon>
        <taxon>Ascomycota</taxon>
        <taxon>Pezizomycotina</taxon>
        <taxon>Sordariomycetes</taxon>
        <taxon>Xylariomycetidae</taxon>
        <taxon>Xylariales</taxon>
        <taxon>Hypoxylaceae</taxon>
        <taxon>Daldinia</taxon>
    </lineage>
</organism>
<dbReference type="NCBIfam" id="TIGR01235">
    <property type="entry name" value="pyruv_carbox"/>
    <property type="match status" value="1"/>
</dbReference>
<comment type="cofactor">
    <cofactor evidence="1 13">
        <name>biotin</name>
        <dbReference type="ChEBI" id="CHEBI:57586"/>
    </cofactor>
</comment>
<name>A0AAX6MW67_9PEZI</name>
<keyword evidence="5" id="KW-0312">Gluconeogenesis</keyword>
<dbReference type="InterPro" id="IPR001882">
    <property type="entry name" value="Biotin_BS"/>
</dbReference>
<evidence type="ECO:0000256" key="4">
    <source>
        <dbReference type="ARBA" id="ARBA00013057"/>
    </source>
</evidence>
<dbReference type="InterPro" id="IPR055268">
    <property type="entry name" value="PCB-like"/>
</dbReference>
<feature type="domain" description="Lipoyl-binding" evidence="18">
    <location>
        <begin position="1093"/>
        <end position="1168"/>
    </location>
</feature>
<dbReference type="Pfam" id="PF02785">
    <property type="entry name" value="Biotin_carb_C"/>
    <property type="match status" value="1"/>
</dbReference>
<feature type="binding site" evidence="15">
    <location>
        <position position="247"/>
    </location>
    <ligand>
        <name>ATP</name>
        <dbReference type="ChEBI" id="CHEBI:30616"/>
    </ligand>
</feature>
<feature type="binding site" evidence="16">
    <location>
        <position position="760"/>
    </location>
    <ligand>
        <name>Mn(2+)</name>
        <dbReference type="ChEBI" id="CHEBI:29035"/>
    </ligand>
</feature>
<dbReference type="InterPro" id="IPR011761">
    <property type="entry name" value="ATP-grasp"/>
</dbReference>
<evidence type="ECO:0000259" key="19">
    <source>
        <dbReference type="PROSITE" id="PS50975"/>
    </source>
</evidence>
<proteinExistence type="predicted"/>
<dbReference type="InterPro" id="IPR011764">
    <property type="entry name" value="Biotin_carboxylation_dom"/>
</dbReference>
<evidence type="ECO:0000256" key="6">
    <source>
        <dbReference type="ARBA" id="ARBA00022598"/>
    </source>
</evidence>
<keyword evidence="10 13" id="KW-0092">Biotin</keyword>
<dbReference type="PROSITE" id="PS00866">
    <property type="entry name" value="CPSASE_1"/>
    <property type="match status" value="1"/>
</dbReference>
<dbReference type="InterPro" id="IPR005930">
    <property type="entry name" value="Pyruv_COase"/>
</dbReference>
<dbReference type="InterPro" id="IPR003379">
    <property type="entry name" value="Carboxylase_cons_dom"/>
</dbReference>
<dbReference type="InterPro" id="IPR013785">
    <property type="entry name" value="Aldolase_TIM"/>
</dbReference>
<evidence type="ECO:0000256" key="17">
    <source>
        <dbReference type="PIRSR" id="PIRSR001594-4"/>
    </source>
</evidence>
<feature type="modified residue" description="N6-carboxylysine" evidence="17">
    <location>
        <position position="728"/>
    </location>
</feature>
<feature type="binding site" evidence="16">
    <location>
        <position position="758"/>
    </location>
    <ligand>
        <name>Mn(2+)</name>
        <dbReference type="ChEBI" id="CHEBI:29035"/>
    </ligand>
</feature>
<evidence type="ECO:0000256" key="9">
    <source>
        <dbReference type="ARBA" id="ARBA00022840"/>
    </source>
</evidence>
<dbReference type="EC" id="6.4.1.1" evidence="4 13"/>
<dbReference type="InterPro" id="IPR011054">
    <property type="entry name" value="Rudment_hybrid_motif"/>
</dbReference>
<keyword evidence="7 16" id="KW-0479">Metal-binding</keyword>
<evidence type="ECO:0000256" key="13">
    <source>
        <dbReference type="PIRNR" id="PIRNR001594"/>
    </source>
</evidence>
<evidence type="ECO:0000256" key="3">
    <source>
        <dbReference type="ARBA" id="ARBA00004742"/>
    </source>
</evidence>
<dbReference type="GO" id="GO:0004736">
    <property type="term" value="F:pyruvate carboxylase activity"/>
    <property type="evidence" value="ECO:0007669"/>
    <property type="project" value="UniProtKB-EC"/>
</dbReference>
<dbReference type="CDD" id="cd06850">
    <property type="entry name" value="biotinyl_domain"/>
    <property type="match status" value="1"/>
</dbReference>
<dbReference type="EMBL" id="JBANMG010000002">
    <property type="protein sequence ID" value="KAK6956744.1"/>
    <property type="molecule type" value="Genomic_DNA"/>
</dbReference>
<dbReference type="InterPro" id="IPR005479">
    <property type="entry name" value="CPAse_ATP-bd"/>
</dbReference>
<dbReference type="InterPro" id="IPR000891">
    <property type="entry name" value="PYR_CT"/>
</dbReference>
<evidence type="ECO:0000256" key="2">
    <source>
        <dbReference type="ARBA" id="ARBA00002380"/>
    </source>
</evidence>
<evidence type="ECO:0000256" key="15">
    <source>
        <dbReference type="PIRSR" id="PIRSR001594-2"/>
    </source>
</evidence>
<evidence type="ECO:0000256" key="16">
    <source>
        <dbReference type="PIRSR" id="PIRSR001594-3"/>
    </source>
</evidence>
<gene>
    <name evidence="22" type="ORF">Daesc_002024</name>
</gene>
<dbReference type="SUPFAM" id="SSF51246">
    <property type="entry name" value="Rudiment single hybrid motif"/>
    <property type="match status" value="1"/>
</dbReference>
<dbReference type="PROSITE" id="PS50991">
    <property type="entry name" value="PYR_CT"/>
    <property type="match status" value="1"/>
</dbReference>
<dbReference type="Pfam" id="PF02436">
    <property type="entry name" value="PYC_OADA"/>
    <property type="match status" value="1"/>
</dbReference>
<evidence type="ECO:0000259" key="18">
    <source>
        <dbReference type="PROSITE" id="PS50968"/>
    </source>
</evidence>
<dbReference type="InterPro" id="IPR011053">
    <property type="entry name" value="Single_hybrid_motif"/>
</dbReference>
<dbReference type="SUPFAM" id="SSF56059">
    <property type="entry name" value="Glutathione synthetase ATP-binding domain-like"/>
    <property type="match status" value="1"/>
</dbReference>
<evidence type="ECO:0000256" key="1">
    <source>
        <dbReference type="ARBA" id="ARBA00001953"/>
    </source>
</evidence>
<evidence type="ECO:0000256" key="12">
    <source>
        <dbReference type="ARBA" id="ARBA00049382"/>
    </source>
</evidence>
<dbReference type="FunFam" id="3.40.50.20:FF:000010">
    <property type="entry name" value="Propionyl-CoA carboxylase subunit alpha"/>
    <property type="match status" value="1"/>
</dbReference>
<dbReference type="PROSITE" id="PS00188">
    <property type="entry name" value="BIOTIN"/>
    <property type="match status" value="1"/>
</dbReference>
<keyword evidence="6 13" id="KW-0436">Ligase</keyword>
<dbReference type="InterPro" id="IPR005482">
    <property type="entry name" value="Biotin_COase_C"/>
</dbReference>
<dbReference type="PROSITE" id="PS00867">
    <property type="entry name" value="CPSASE_2"/>
    <property type="match status" value="1"/>
</dbReference>
<dbReference type="Pfam" id="PF00682">
    <property type="entry name" value="HMGL-like"/>
    <property type="match status" value="1"/>
</dbReference>
<comment type="pathway">
    <text evidence="3">Carbohydrate biosynthesis; gluconeogenesis.</text>
</comment>
<reference evidence="22 23" key="1">
    <citation type="journal article" date="2024" name="Front Chem Biol">
        <title>Unveiling the potential of Daldinia eschscholtzii MFLUCC 19-0629 through bioactivity and bioinformatics studies for enhanced sustainable agriculture production.</title>
        <authorList>
            <person name="Brooks S."/>
            <person name="Weaver J.A."/>
            <person name="Klomchit A."/>
            <person name="Alharthi S.A."/>
            <person name="Onlamun T."/>
            <person name="Nurani R."/>
            <person name="Vong T.K."/>
            <person name="Alberti F."/>
            <person name="Greco C."/>
        </authorList>
    </citation>
    <scope>NUCLEOTIDE SEQUENCE [LARGE SCALE GENOMIC DNA]</scope>
    <source>
        <strain evidence="22">MFLUCC 19-0629</strain>
    </source>
</reference>
<evidence type="ECO:0000256" key="14">
    <source>
        <dbReference type="PIRSR" id="PIRSR001594-1"/>
    </source>
</evidence>
<dbReference type="PROSITE" id="PS50968">
    <property type="entry name" value="BIOTINYL_LIPOYL"/>
    <property type="match status" value="1"/>
</dbReference>
<dbReference type="Proteomes" id="UP001369815">
    <property type="component" value="Unassembled WGS sequence"/>
</dbReference>
<feature type="binding site" evidence="16">
    <location>
        <position position="560"/>
    </location>
    <ligand>
        <name>Mn(2+)</name>
        <dbReference type="ChEBI" id="CHEBI:29035"/>
    </ligand>
</feature>
<dbReference type="GO" id="GO:0006094">
    <property type="term" value="P:gluconeogenesis"/>
    <property type="evidence" value="ECO:0007669"/>
    <property type="project" value="UniProtKB-KW"/>
</dbReference>
<dbReference type="PROSITE" id="PS50975">
    <property type="entry name" value="ATP_GRASP"/>
    <property type="match status" value="1"/>
</dbReference>
<feature type="binding site" evidence="15">
    <location>
        <position position="632"/>
    </location>
    <ligand>
        <name>substrate</name>
    </ligand>
</feature>
<evidence type="ECO:0000259" key="20">
    <source>
        <dbReference type="PROSITE" id="PS50979"/>
    </source>
</evidence>
<keyword evidence="9 13" id="KW-0067">ATP-binding</keyword>
<evidence type="ECO:0000259" key="21">
    <source>
        <dbReference type="PROSITE" id="PS50991"/>
    </source>
</evidence>
<dbReference type="SMART" id="SM00878">
    <property type="entry name" value="Biotin_carb_C"/>
    <property type="match status" value="1"/>
</dbReference>
<dbReference type="SUPFAM" id="SSF52440">
    <property type="entry name" value="PreATP-grasp domain"/>
    <property type="match status" value="1"/>
</dbReference>
<dbReference type="GO" id="GO:0005737">
    <property type="term" value="C:cytoplasm"/>
    <property type="evidence" value="ECO:0007669"/>
    <property type="project" value="TreeGrafter"/>
</dbReference>
<evidence type="ECO:0000256" key="10">
    <source>
        <dbReference type="ARBA" id="ARBA00023267"/>
    </source>
</evidence>
<comment type="function">
    <text evidence="13">Catalyzes a 2-step reaction, involving the ATP-dependent carboxylation of the covalently attached biotin in the first step and the transfer of the carboxyl group to pyruvate in the second.</text>
</comment>
<dbReference type="PROSITE" id="PS50979">
    <property type="entry name" value="BC"/>
    <property type="match status" value="1"/>
</dbReference>
<keyword evidence="23" id="KW-1185">Reference proteome</keyword>
<comment type="caution">
    <text evidence="22">The sequence shown here is derived from an EMBL/GenBank/DDBJ whole genome shotgun (WGS) entry which is preliminary data.</text>
</comment>
<keyword evidence="8 13" id="KW-0547">Nucleotide-binding</keyword>
<evidence type="ECO:0000256" key="11">
    <source>
        <dbReference type="ARBA" id="ARBA00023268"/>
    </source>
</evidence>
<feature type="modified residue" description="N6-biotinyllysine" evidence="17">
    <location>
        <position position="1134"/>
    </location>
</feature>
<comment type="function">
    <text evidence="2">Pyruvate carboxylase catalyzes a 2-step reaction, involving the ATP-dependent carboxylation of the covalently attached biotin in the first step and the transfer of the carboxyl group to pyruvate in the second.</text>
</comment>
<dbReference type="PANTHER" id="PTHR43778">
    <property type="entry name" value="PYRUVATE CARBOXYLASE"/>
    <property type="match status" value="1"/>
</dbReference>
<feature type="domain" description="Pyruvate carboxyltransferase" evidence="21">
    <location>
        <begin position="551"/>
        <end position="819"/>
    </location>
</feature>
<feature type="active site" evidence="14">
    <location>
        <position position="303"/>
    </location>
</feature>
<comment type="catalytic activity">
    <reaction evidence="12 13">
        <text>hydrogencarbonate + pyruvate + ATP = oxaloacetate + ADP + phosphate + H(+)</text>
        <dbReference type="Rhea" id="RHEA:20844"/>
        <dbReference type="ChEBI" id="CHEBI:15361"/>
        <dbReference type="ChEBI" id="CHEBI:15378"/>
        <dbReference type="ChEBI" id="CHEBI:16452"/>
        <dbReference type="ChEBI" id="CHEBI:17544"/>
        <dbReference type="ChEBI" id="CHEBI:30616"/>
        <dbReference type="ChEBI" id="CHEBI:43474"/>
        <dbReference type="ChEBI" id="CHEBI:456216"/>
        <dbReference type="EC" id="6.4.1.1"/>
    </reaction>
</comment>
<feature type="binding site" description="via carbamate group" evidence="16">
    <location>
        <position position="728"/>
    </location>
    <ligand>
        <name>Mn(2+)</name>
        <dbReference type="ChEBI" id="CHEBI:29035"/>
    </ligand>
</feature>
<evidence type="ECO:0000313" key="22">
    <source>
        <dbReference type="EMBL" id="KAK6956744.1"/>
    </source>
</evidence>
<dbReference type="InterPro" id="IPR000089">
    <property type="entry name" value="Biotin_lipoyl"/>
</dbReference>
<feature type="binding site" evidence="15">
    <location>
        <position position="893"/>
    </location>
    <ligand>
        <name>substrate</name>
    </ligand>
</feature>
<dbReference type="CDD" id="cd07937">
    <property type="entry name" value="DRE_TIM_PC_TC_5S"/>
    <property type="match status" value="1"/>
</dbReference>
<keyword evidence="11" id="KW-0511">Multifunctional enzyme</keyword>
<dbReference type="InterPro" id="IPR016185">
    <property type="entry name" value="PreATP-grasp_dom_sf"/>
</dbReference>
<dbReference type="InterPro" id="IPR005481">
    <property type="entry name" value="BC-like_N"/>
</dbReference>
<dbReference type="SUPFAM" id="SSF89000">
    <property type="entry name" value="post-HMGL domain-like"/>
    <property type="match status" value="1"/>
</dbReference>
<protein>
    <recommendedName>
        <fullName evidence="4 13">Pyruvate carboxylase</fullName>
        <ecNumber evidence="4 13">6.4.1.1</ecNumber>
    </recommendedName>
</protein>
<dbReference type="Pfam" id="PF00289">
    <property type="entry name" value="Biotin_carb_N"/>
    <property type="match status" value="1"/>
</dbReference>
<dbReference type="SUPFAM" id="SSF51230">
    <property type="entry name" value="Single hybrid motif"/>
    <property type="match status" value="1"/>
</dbReference>
<dbReference type="Gene3D" id="2.40.50.100">
    <property type="match status" value="1"/>
</dbReference>
<evidence type="ECO:0000256" key="8">
    <source>
        <dbReference type="ARBA" id="ARBA00022741"/>
    </source>
</evidence>
<dbReference type="Pfam" id="PF02786">
    <property type="entry name" value="CPSase_L_D2"/>
    <property type="match status" value="1"/>
</dbReference>
<accession>A0AAX6MW67</accession>
<dbReference type="PANTHER" id="PTHR43778:SF2">
    <property type="entry name" value="PYRUVATE CARBOXYLASE, MITOCHONDRIAL"/>
    <property type="match status" value="1"/>
</dbReference>
<sequence length="1170" mass="127728">MTFLPQCNSDKILIANRGEIAVRIARAARELSLPSIAIYAHEDRYSDHYRAADEAYLLGEAGELGPRGAYLDIERIIQIAKKHGATLIHPGYGFLAEDSNFARAIQEAGLTFIGPPADVLDGFGNKISARKIATECDVPTIPGLNHPVSELSEIEDFVSKHGFPVIIKASHGGGGRGQRILYGEPSEDIANILSEARSEAKDSFGVDAVFVEKFLPSPKHIEVQILADKHGNVAHLLERDCTIQRKHQKIIEFAPAVSVSKETRQKMHDAAVRLAKHVKYENAATVEFLVQGDEFYFIEVNPRIQVEHTVTEQILGVDLVQAQIRIARGASLKDPVLGIDLAPETRSVAIQCRITSEQPSLGFVPSCGTITHAQLPGGPGVRIDGYNLFAGAEVTPHYDPLLFKCIVQANDLHAASAKMLGALNATQIAGVETNIDLLRRILEDPRFVKQEFFTRSLDNDVILTKPAEQNEDPSDQKLISFFAESLINGTQIQGQIGKPESLREIELPVLKESNSRKLLHNNVRHSDGWRSVLLAEGPKAFAQQVRRHPRILLSDTTWRDAQQSLLATRIRTADFARIAPATNVAYRQAYSIECWGGATFDVALRFLHEDPWKRLATLRKLVPDVPFQMLLRSVSGLAYSAVPHNFLEYFASQAVENGIDIIRVFDGLNDVANLNVAIDACLRAGAVVEAAILYTGDMLDPDCKYSLNYYIDLIDSLVATGAHIIAIKSMSGVMKPEAARLLVGAIRSRHPFLPIHVHTHDAAGTGVATMLACVEAGADIIDGATDSMSGTTAQPAMSALIASLMGRKDEGELDLDHVRAVDSYWAQLRLLYAGFDAKLSGPDPDVYLHEIPGGQLTNLMFQARELGLSSQWKETKEAFIAANLLLGDIIKATPTSKAVADLAQFMVNSNLSKEDVLARAGSLDFPDSVLDYFEGLMGQPFDGFPEPFRTQVLARAGRKKIEGQASARLPPVDLESVKQKLAAKYGDSISETDVCSYVMFPDVFAEYRTYLAKYGDISSLPSQQVLAPPKIGEELECPTPSGRLVRVKVVAVQPLAEGEEVSPDRTVFFRVDGKHRQATVRDLSVQIGSKRRQADPRVPSQMGSPFSGVVSTVLKEEGSQVSQGDVILSISAMKMIINVSAPSDGILRNLDVEAGASVEKGDLLFEILSS</sequence>
<dbReference type="Gene3D" id="3.20.20.70">
    <property type="entry name" value="Aldolase class I"/>
    <property type="match status" value="1"/>
</dbReference>
<dbReference type="GO" id="GO:0005524">
    <property type="term" value="F:ATP binding"/>
    <property type="evidence" value="ECO:0007669"/>
    <property type="project" value="UniProtKB-UniRule"/>
</dbReference>
<feature type="domain" description="Biotin carboxylation" evidence="20">
    <location>
        <begin position="8"/>
        <end position="462"/>
    </location>
</feature>
<evidence type="ECO:0000256" key="7">
    <source>
        <dbReference type="ARBA" id="ARBA00022723"/>
    </source>
</evidence>
<dbReference type="Gene3D" id="3.30.470.20">
    <property type="entry name" value="ATP-grasp fold, B domain"/>
    <property type="match status" value="1"/>
</dbReference>
<dbReference type="Pfam" id="PF00364">
    <property type="entry name" value="Biotin_lipoyl"/>
    <property type="match status" value="1"/>
</dbReference>
<dbReference type="AlphaFoldDB" id="A0AAX6MW67"/>
<feature type="binding site" evidence="15">
    <location>
        <position position="126"/>
    </location>
    <ligand>
        <name>ATP</name>
        <dbReference type="ChEBI" id="CHEBI:30616"/>
    </ligand>
</feature>
<evidence type="ECO:0000313" key="23">
    <source>
        <dbReference type="Proteomes" id="UP001369815"/>
    </source>
</evidence>